<reference evidence="2 3" key="1">
    <citation type="submission" date="2016-03" db="EMBL/GenBank/DDBJ databases">
        <title>Niastella vici sp. nov., isolated from farmland soil.</title>
        <authorList>
            <person name="Chen L."/>
            <person name="Wang D."/>
            <person name="Yang S."/>
            <person name="Wang G."/>
        </authorList>
    </citation>
    <scope>NUCLEOTIDE SEQUENCE [LARGE SCALE GENOMIC DNA]</scope>
    <source>
        <strain evidence="2 3">DJ57</strain>
    </source>
</reference>
<comment type="caution">
    <text evidence="2">The sequence shown here is derived from an EMBL/GenBank/DDBJ whole genome shotgun (WGS) entry which is preliminary data.</text>
</comment>
<feature type="transmembrane region" description="Helical" evidence="1">
    <location>
        <begin position="40"/>
        <end position="67"/>
    </location>
</feature>
<evidence type="ECO:0000313" key="3">
    <source>
        <dbReference type="Proteomes" id="UP000192796"/>
    </source>
</evidence>
<accession>A0A1V9FX14</accession>
<keyword evidence="1" id="KW-0472">Membrane</keyword>
<keyword evidence="1" id="KW-1133">Transmembrane helix</keyword>
<evidence type="ECO:0000256" key="1">
    <source>
        <dbReference type="SAM" id="Phobius"/>
    </source>
</evidence>
<name>A0A1V9FX14_9BACT</name>
<dbReference type="AlphaFoldDB" id="A0A1V9FX14"/>
<protein>
    <submittedName>
        <fullName evidence="2">Uncharacterized protein</fullName>
    </submittedName>
</protein>
<dbReference type="Proteomes" id="UP000192796">
    <property type="component" value="Unassembled WGS sequence"/>
</dbReference>
<gene>
    <name evidence="2" type="ORF">A3860_26740</name>
</gene>
<keyword evidence="3" id="KW-1185">Reference proteome</keyword>
<evidence type="ECO:0000313" key="2">
    <source>
        <dbReference type="EMBL" id="OQP62909.1"/>
    </source>
</evidence>
<organism evidence="2 3">
    <name type="scientific">Niastella vici</name>
    <dbReference type="NCBI Taxonomy" id="1703345"/>
    <lineage>
        <taxon>Bacteria</taxon>
        <taxon>Pseudomonadati</taxon>
        <taxon>Bacteroidota</taxon>
        <taxon>Chitinophagia</taxon>
        <taxon>Chitinophagales</taxon>
        <taxon>Chitinophagaceae</taxon>
        <taxon>Niastella</taxon>
    </lineage>
</organism>
<sequence>MAFSLQTYVYFFPLEIGVFTTCGLGGGEEEAIPNLSFMPFAVAFIGTFLLISFLLAVVEVVGLVVWAEVQNL</sequence>
<proteinExistence type="predicted"/>
<dbReference type="EMBL" id="LVYD01000048">
    <property type="protein sequence ID" value="OQP62909.1"/>
    <property type="molecule type" value="Genomic_DNA"/>
</dbReference>
<keyword evidence="1" id="KW-0812">Transmembrane</keyword>